<accession>A0AA88EE56</accession>
<comment type="caution">
    <text evidence="1">The sequence shown here is derived from an EMBL/GenBank/DDBJ whole genome shotgun (WGS) entry which is preliminary data.</text>
</comment>
<proteinExistence type="predicted"/>
<gene>
    <name evidence="1" type="ORF">TIFTF001_054830</name>
</gene>
<dbReference type="EMBL" id="BTGU01015755">
    <property type="protein sequence ID" value="GMN73179.1"/>
    <property type="molecule type" value="Genomic_DNA"/>
</dbReference>
<dbReference type="AlphaFoldDB" id="A0AA88EE56"/>
<evidence type="ECO:0000313" key="2">
    <source>
        <dbReference type="Proteomes" id="UP001187192"/>
    </source>
</evidence>
<reference evidence="1" key="1">
    <citation type="submission" date="2023-07" db="EMBL/GenBank/DDBJ databases">
        <title>draft genome sequence of fig (Ficus carica).</title>
        <authorList>
            <person name="Takahashi T."/>
            <person name="Nishimura K."/>
        </authorList>
    </citation>
    <scope>NUCLEOTIDE SEQUENCE</scope>
</reference>
<dbReference type="Proteomes" id="UP001187192">
    <property type="component" value="Unassembled WGS sequence"/>
</dbReference>
<protein>
    <submittedName>
        <fullName evidence="1">Uncharacterized protein</fullName>
    </submittedName>
</protein>
<organism evidence="1 2">
    <name type="scientific">Ficus carica</name>
    <name type="common">Common fig</name>
    <dbReference type="NCBI Taxonomy" id="3494"/>
    <lineage>
        <taxon>Eukaryota</taxon>
        <taxon>Viridiplantae</taxon>
        <taxon>Streptophyta</taxon>
        <taxon>Embryophyta</taxon>
        <taxon>Tracheophyta</taxon>
        <taxon>Spermatophyta</taxon>
        <taxon>Magnoliopsida</taxon>
        <taxon>eudicotyledons</taxon>
        <taxon>Gunneridae</taxon>
        <taxon>Pentapetalae</taxon>
        <taxon>rosids</taxon>
        <taxon>fabids</taxon>
        <taxon>Rosales</taxon>
        <taxon>Moraceae</taxon>
        <taxon>Ficeae</taxon>
        <taxon>Ficus</taxon>
    </lineage>
</organism>
<name>A0AA88EE56_FICCA</name>
<sequence>MVGGTYVLHVRYNLFQIRAQKLIPSFTPTVHLLLTVLAFTFQPLRLGFGLSTLGSSLVVALGERDLGGQLPFVSGRAWRGEFGSI</sequence>
<keyword evidence="2" id="KW-1185">Reference proteome</keyword>
<evidence type="ECO:0000313" key="1">
    <source>
        <dbReference type="EMBL" id="GMN73179.1"/>
    </source>
</evidence>